<proteinExistence type="predicted"/>
<gene>
    <name evidence="2" type="ORF">N8I86_34530</name>
</gene>
<sequence length="241" mass="26133">MGTKASTAALCLCVGAVTVGCADTGDTAHARTAEIRSADQILNETDRTMKALTSVTFTTDVSSTDSGRRYSSRVTTDLEHRCRMTAAWSQGATMEQIRIGETDYIHPNDAYLELWGRTTVPAMRHKPWLKSPASAARGADNLVDCAWPFSSIAKGRATLGALTELDDKPVISVNVKEEVAEGGVYTFYIAAEGKPYLLRIDYRTPRHHAIRKFSGFNDRLAVQPPAAADVLDLSTLPSNAP</sequence>
<evidence type="ECO:0000313" key="3">
    <source>
        <dbReference type="Proteomes" id="UP001060733"/>
    </source>
</evidence>
<keyword evidence="1" id="KW-0732">Signal</keyword>
<dbReference type="RefSeq" id="WP_263279594.1">
    <property type="nucleotide sequence ID" value="NZ_CP106795.1"/>
</dbReference>
<dbReference type="Proteomes" id="UP001060733">
    <property type="component" value="Chromosome"/>
</dbReference>
<evidence type="ECO:0000256" key="1">
    <source>
        <dbReference type="SAM" id="SignalP"/>
    </source>
</evidence>
<organism evidence="2 3">
    <name type="scientific">Streptomyces albidocamelliae</name>
    <dbReference type="NCBI Taxonomy" id="2981135"/>
    <lineage>
        <taxon>Bacteria</taxon>
        <taxon>Bacillati</taxon>
        <taxon>Actinomycetota</taxon>
        <taxon>Actinomycetes</taxon>
        <taxon>Kitasatosporales</taxon>
        <taxon>Streptomycetaceae</taxon>
        <taxon>Streptomyces</taxon>
    </lineage>
</organism>
<reference evidence="2" key="1">
    <citation type="submission" date="2022-10" db="EMBL/GenBank/DDBJ databases">
        <authorList>
            <person name="Mo P."/>
        </authorList>
    </citation>
    <scope>NUCLEOTIDE SEQUENCE</scope>
    <source>
        <strain evidence="2">HUAS 14-6</strain>
    </source>
</reference>
<keyword evidence="3" id="KW-1185">Reference proteome</keyword>
<dbReference type="PROSITE" id="PS51257">
    <property type="entry name" value="PROKAR_LIPOPROTEIN"/>
    <property type="match status" value="1"/>
</dbReference>
<feature type="chain" id="PRO_5046015177" description="Lipoprotein" evidence="1">
    <location>
        <begin position="23"/>
        <end position="241"/>
    </location>
</feature>
<feature type="signal peptide" evidence="1">
    <location>
        <begin position="1"/>
        <end position="22"/>
    </location>
</feature>
<dbReference type="EMBL" id="CP106795">
    <property type="protein sequence ID" value="UXY39378.1"/>
    <property type="molecule type" value="Genomic_DNA"/>
</dbReference>
<name>A0ABY6EY95_9ACTN</name>
<protein>
    <recommendedName>
        <fullName evidence="4">Lipoprotein</fullName>
    </recommendedName>
</protein>
<accession>A0ABY6EY95</accession>
<evidence type="ECO:0008006" key="4">
    <source>
        <dbReference type="Google" id="ProtNLM"/>
    </source>
</evidence>
<evidence type="ECO:0000313" key="2">
    <source>
        <dbReference type="EMBL" id="UXY39378.1"/>
    </source>
</evidence>